<gene>
    <name evidence="1" type="primary">flaF</name>
    <name evidence="1" type="ORF">FHY64_11560</name>
</gene>
<keyword evidence="1" id="KW-0282">Flagellum</keyword>
<dbReference type="EMBL" id="VFFF01000001">
    <property type="protein sequence ID" value="TNY33866.1"/>
    <property type="molecule type" value="Genomic_DNA"/>
</dbReference>
<name>A0A5C5GK82_9RHOB</name>
<dbReference type="AlphaFoldDB" id="A0A5C5GK82"/>
<dbReference type="Proteomes" id="UP000314011">
    <property type="component" value="Unassembled WGS sequence"/>
</dbReference>
<reference evidence="1 2" key="1">
    <citation type="submission" date="2019-06" db="EMBL/GenBank/DDBJ databases">
        <title>Genome of new Rhodobacteraceae sp. SM1903.</title>
        <authorList>
            <person name="Ren X."/>
        </authorList>
    </citation>
    <scope>NUCLEOTIDE SEQUENCE [LARGE SCALE GENOMIC DNA]</scope>
    <source>
        <strain evidence="1 2">SM1903</strain>
    </source>
</reference>
<keyword evidence="1" id="KW-0966">Cell projection</keyword>
<dbReference type="NCBIfam" id="NF009435">
    <property type="entry name" value="PRK12794.1"/>
    <property type="match status" value="1"/>
</dbReference>
<organism evidence="1 2">
    <name type="scientific">Pelagovum pacificum</name>
    <dbReference type="NCBI Taxonomy" id="2588711"/>
    <lineage>
        <taxon>Bacteria</taxon>
        <taxon>Pseudomonadati</taxon>
        <taxon>Pseudomonadota</taxon>
        <taxon>Alphaproteobacteria</taxon>
        <taxon>Rhodobacterales</taxon>
        <taxon>Paracoccaceae</taxon>
        <taxon>Pelagovum</taxon>
    </lineage>
</organism>
<evidence type="ECO:0000313" key="1">
    <source>
        <dbReference type="EMBL" id="TNY33866.1"/>
    </source>
</evidence>
<keyword evidence="2" id="KW-1185">Reference proteome</keyword>
<proteinExistence type="predicted"/>
<evidence type="ECO:0000313" key="2">
    <source>
        <dbReference type="Proteomes" id="UP000314011"/>
    </source>
</evidence>
<dbReference type="GO" id="GO:0044781">
    <property type="term" value="P:bacterial-type flagellum organization"/>
    <property type="evidence" value="ECO:0007669"/>
    <property type="project" value="InterPro"/>
</dbReference>
<accession>A0A5C5GK82</accession>
<comment type="caution">
    <text evidence="1">The sequence shown here is derived from an EMBL/GenBank/DDBJ whole genome shotgun (WGS) entry which is preliminary data.</text>
</comment>
<dbReference type="OrthoDB" id="9808944at2"/>
<sequence length="122" mass="13663">MNVIERARQGYAPKTSAVRTERATELQLLGQVTSRIRNAAQSQDMPRLSEALFDNRRIWNHLAGEVVDEQNGLPEELRARIFYLAEFVAAHSRKVLRGEATIDTLIEVNTAVMRGLSSGSAR</sequence>
<dbReference type="RefSeq" id="WP_140194670.1">
    <property type="nucleotide sequence ID" value="NZ_CP065915.1"/>
</dbReference>
<protein>
    <submittedName>
        <fullName evidence="1">Flagellar biosynthesis regulator FlaF</fullName>
    </submittedName>
</protein>
<dbReference type="InterPro" id="IPR010845">
    <property type="entry name" value="FlaF"/>
</dbReference>
<keyword evidence="1" id="KW-0969">Cilium</keyword>
<dbReference type="Pfam" id="PF07309">
    <property type="entry name" value="FlaF"/>
    <property type="match status" value="1"/>
</dbReference>